<evidence type="ECO:0000256" key="6">
    <source>
        <dbReference type="SAM" id="Phobius"/>
    </source>
</evidence>
<accession>A0ABX1P785</accession>
<reference evidence="8 9" key="1">
    <citation type="submission" date="2018-06" db="EMBL/GenBank/DDBJ databases">
        <title>Comparative genomics of Brasilonema spp. strains.</title>
        <authorList>
            <person name="Alvarenga D.O."/>
            <person name="Fiore M.F."/>
            <person name="Varani A.M."/>
        </authorList>
    </citation>
    <scope>NUCLEOTIDE SEQUENCE [LARGE SCALE GENOMIC DNA]</scope>
    <source>
        <strain evidence="8 9">SPC951</strain>
    </source>
</reference>
<organism evidence="8 9">
    <name type="scientific">Brasilonema bromeliae SPC951</name>
    <dbReference type="NCBI Taxonomy" id="385972"/>
    <lineage>
        <taxon>Bacteria</taxon>
        <taxon>Bacillati</taxon>
        <taxon>Cyanobacteriota</taxon>
        <taxon>Cyanophyceae</taxon>
        <taxon>Nostocales</taxon>
        <taxon>Scytonemataceae</taxon>
        <taxon>Brasilonema</taxon>
        <taxon>Bromeliae group (in: Brasilonema)</taxon>
    </lineage>
</organism>
<dbReference type="RefSeq" id="WP_169155477.1">
    <property type="nucleotide sequence ID" value="NZ_CAWPJE010000062.1"/>
</dbReference>
<sequence>MNVGNWVYLGVGLAIGIGVRGFLARPEVSSSSSTVLSQNKQQATPILLQQMKQTQLAYHMAREISQFKAGFLARTTHVLRSPLNGLIGLHQLILSNLCENPEEEREFIAQAHERALKLLKLIDEILSVARVEHGTNKLHIQPLDLSELLQEVHDLTYMLAENRNFPFQVLPPDPETYILADPNWLRQVLVTLVESCIAQMEEGSICISAHVAHTSGYVDIWLDVPTHATPLSEPIDFMTSKNKSPEVGEKNDILLPGMKLLLNQTLLEVMAGKLQIVPFPAPQEQASDMTRLQVSIPLVIPEVELLQEEN</sequence>
<evidence type="ECO:0000256" key="1">
    <source>
        <dbReference type="ARBA" id="ARBA00000085"/>
    </source>
</evidence>
<dbReference type="InterPro" id="IPR003661">
    <property type="entry name" value="HisK_dim/P_dom"/>
</dbReference>
<evidence type="ECO:0000313" key="9">
    <source>
        <dbReference type="Proteomes" id="UP000718564"/>
    </source>
</evidence>
<feature type="transmembrane region" description="Helical" evidence="6">
    <location>
        <begin position="6"/>
        <end position="23"/>
    </location>
</feature>
<dbReference type="Proteomes" id="UP000718564">
    <property type="component" value="Unassembled WGS sequence"/>
</dbReference>
<dbReference type="EC" id="2.7.13.3" evidence="2"/>
<dbReference type="Pfam" id="PF00512">
    <property type="entry name" value="HisKA"/>
    <property type="match status" value="1"/>
</dbReference>
<dbReference type="SUPFAM" id="SSF47384">
    <property type="entry name" value="Homodimeric domain of signal transducing histidine kinase"/>
    <property type="match status" value="1"/>
</dbReference>
<name>A0ABX1P785_9CYAN</name>
<comment type="catalytic activity">
    <reaction evidence="1">
        <text>ATP + protein L-histidine = ADP + protein N-phospho-L-histidine.</text>
        <dbReference type="EC" id="2.7.13.3"/>
    </reaction>
</comment>
<keyword evidence="6" id="KW-0472">Membrane</keyword>
<dbReference type="InterPro" id="IPR005467">
    <property type="entry name" value="His_kinase_dom"/>
</dbReference>
<keyword evidence="3" id="KW-0808">Transferase</keyword>
<protein>
    <recommendedName>
        <fullName evidence="2">histidine kinase</fullName>
        <ecNumber evidence="2">2.7.13.3</ecNumber>
    </recommendedName>
</protein>
<evidence type="ECO:0000256" key="5">
    <source>
        <dbReference type="ARBA" id="ARBA00023012"/>
    </source>
</evidence>
<dbReference type="InterPro" id="IPR036097">
    <property type="entry name" value="HisK_dim/P_sf"/>
</dbReference>
<dbReference type="PANTHER" id="PTHR43711:SF1">
    <property type="entry name" value="HISTIDINE KINASE 1"/>
    <property type="match status" value="1"/>
</dbReference>
<dbReference type="InterPro" id="IPR050736">
    <property type="entry name" value="Sensor_HK_Regulatory"/>
</dbReference>
<dbReference type="GO" id="GO:0016301">
    <property type="term" value="F:kinase activity"/>
    <property type="evidence" value="ECO:0007669"/>
    <property type="project" value="UniProtKB-KW"/>
</dbReference>
<gene>
    <name evidence="8" type="ORF">DP116_12395</name>
</gene>
<dbReference type="PANTHER" id="PTHR43711">
    <property type="entry name" value="TWO-COMPONENT HISTIDINE KINASE"/>
    <property type="match status" value="1"/>
</dbReference>
<proteinExistence type="predicted"/>
<evidence type="ECO:0000259" key="7">
    <source>
        <dbReference type="PROSITE" id="PS50109"/>
    </source>
</evidence>
<dbReference type="CDD" id="cd00082">
    <property type="entry name" value="HisKA"/>
    <property type="match status" value="1"/>
</dbReference>
<dbReference type="InterPro" id="IPR036890">
    <property type="entry name" value="HATPase_C_sf"/>
</dbReference>
<evidence type="ECO:0000256" key="4">
    <source>
        <dbReference type="ARBA" id="ARBA00022777"/>
    </source>
</evidence>
<dbReference type="Gene3D" id="3.30.565.10">
    <property type="entry name" value="Histidine kinase-like ATPase, C-terminal domain"/>
    <property type="match status" value="1"/>
</dbReference>
<evidence type="ECO:0000256" key="3">
    <source>
        <dbReference type="ARBA" id="ARBA00022679"/>
    </source>
</evidence>
<keyword evidence="5" id="KW-0902">Two-component regulatory system</keyword>
<dbReference type="PROSITE" id="PS50109">
    <property type="entry name" value="HIS_KIN"/>
    <property type="match status" value="1"/>
</dbReference>
<dbReference type="SUPFAM" id="SSF55874">
    <property type="entry name" value="ATPase domain of HSP90 chaperone/DNA topoisomerase II/histidine kinase"/>
    <property type="match status" value="1"/>
</dbReference>
<keyword evidence="4 8" id="KW-0418">Kinase</keyword>
<keyword evidence="6" id="KW-0812">Transmembrane</keyword>
<dbReference type="EMBL" id="QMEB01000082">
    <property type="protein sequence ID" value="NMG20211.1"/>
    <property type="molecule type" value="Genomic_DNA"/>
</dbReference>
<comment type="caution">
    <text evidence="8">The sequence shown here is derived from an EMBL/GenBank/DDBJ whole genome shotgun (WGS) entry which is preliminary data.</text>
</comment>
<evidence type="ECO:0000313" key="8">
    <source>
        <dbReference type="EMBL" id="NMG20211.1"/>
    </source>
</evidence>
<keyword evidence="6" id="KW-1133">Transmembrane helix</keyword>
<dbReference type="SMART" id="SM00388">
    <property type="entry name" value="HisKA"/>
    <property type="match status" value="1"/>
</dbReference>
<dbReference type="Gene3D" id="1.10.287.130">
    <property type="match status" value="1"/>
</dbReference>
<feature type="domain" description="Histidine kinase" evidence="7">
    <location>
        <begin position="74"/>
        <end position="300"/>
    </location>
</feature>
<keyword evidence="9" id="KW-1185">Reference proteome</keyword>
<evidence type="ECO:0000256" key="2">
    <source>
        <dbReference type="ARBA" id="ARBA00012438"/>
    </source>
</evidence>